<proteinExistence type="predicted"/>
<reference evidence="4 5" key="1">
    <citation type="submission" date="2015-12" db="EMBL/GenBank/DDBJ databases">
        <title>Dictyostelia acquired genes for synthesis and detection of signals that induce cell-type specialization by lateral gene transfer from prokaryotes.</title>
        <authorList>
            <person name="Gloeckner G."/>
            <person name="Schaap P."/>
        </authorList>
    </citation>
    <scope>NUCLEOTIDE SEQUENCE [LARGE SCALE GENOMIC DNA]</scope>
    <source>
        <strain evidence="4 5">TK</strain>
    </source>
</reference>
<dbReference type="InterPro" id="IPR036871">
    <property type="entry name" value="PX_dom_sf"/>
</dbReference>
<feature type="region of interest" description="Disordered" evidence="2">
    <location>
        <begin position="524"/>
        <end position="543"/>
    </location>
</feature>
<evidence type="ECO:0000313" key="5">
    <source>
        <dbReference type="Proteomes" id="UP000076078"/>
    </source>
</evidence>
<dbReference type="SUPFAM" id="SSF64268">
    <property type="entry name" value="PX domain"/>
    <property type="match status" value="1"/>
</dbReference>
<dbReference type="InterPro" id="IPR027267">
    <property type="entry name" value="AH/BAR_dom_sf"/>
</dbReference>
<dbReference type="SMART" id="SM00312">
    <property type="entry name" value="PX"/>
    <property type="match status" value="1"/>
</dbReference>
<dbReference type="OrthoDB" id="16650at2759"/>
<organism evidence="4 5">
    <name type="scientific">Tieghemostelium lacteum</name>
    <name type="common">Slime mold</name>
    <name type="synonym">Dictyostelium lacteum</name>
    <dbReference type="NCBI Taxonomy" id="361077"/>
    <lineage>
        <taxon>Eukaryota</taxon>
        <taxon>Amoebozoa</taxon>
        <taxon>Evosea</taxon>
        <taxon>Eumycetozoa</taxon>
        <taxon>Dictyostelia</taxon>
        <taxon>Dictyosteliales</taxon>
        <taxon>Raperosteliaceae</taxon>
        <taxon>Tieghemostelium</taxon>
    </lineage>
</organism>
<dbReference type="Pfam" id="PF09325">
    <property type="entry name" value="Vps5"/>
    <property type="match status" value="1"/>
</dbReference>
<dbReference type="GO" id="GO:0005768">
    <property type="term" value="C:endosome"/>
    <property type="evidence" value="ECO:0007669"/>
    <property type="project" value="TreeGrafter"/>
</dbReference>
<feature type="coiled-coil region" evidence="1">
    <location>
        <begin position="424"/>
        <end position="476"/>
    </location>
</feature>
<dbReference type="OMA" id="LWETFLM"/>
<feature type="domain" description="PX" evidence="3">
    <location>
        <begin position="137"/>
        <end position="256"/>
    </location>
</feature>
<comment type="caution">
    <text evidence="4">The sequence shown here is derived from an EMBL/GenBank/DDBJ whole genome shotgun (WGS) entry which is preliminary data.</text>
</comment>
<protein>
    <submittedName>
        <fullName evidence="4">Phox domain-containing protein</fullName>
    </submittedName>
</protein>
<dbReference type="EMBL" id="LODT01000025">
    <property type="protein sequence ID" value="KYQ93640.1"/>
    <property type="molecule type" value="Genomic_DNA"/>
</dbReference>
<dbReference type="PROSITE" id="PS50195">
    <property type="entry name" value="PX"/>
    <property type="match status" value="1"/>
</dbReference>
<name>A0A151ZID3_TIELA</name>
<gene>
    <name evidence="4" type="ORF">DLAC_05023</name>
</gene>
<dbReference type="CDD" id="cd07596">
    <property type="entry name" value="BAR_SNX"/>
    <property type="match status" value="1"/>
</dbReference>
<dbReference type="InterPro" id="IPR001683">
    <property type="entry name" value="PX_dom"/>
</dbReference>
<dbReference type="SUPFAM" id="SSF103657">
    <property type="entry name" value="BAR/IMD domain-like"/>
    <property type="match status" value="1"/>
</dbReference>
<dbReference type="FunCoup" id="A0A151ZID3">
    <property type="interactions" value="1048"/>
</dbReference>
<feature type="compositionally biased region" description="Polar residues" evidence="2">
    <location>
        <begin position="101"/>
        <end position="137"/>
    </location>
</feature>
<feature type="compositionally biased region" description="Low complexity" evidence="2">
    <location>
        <begin position="43"/>
        <end position="59"/>
    </location>
</feature>
<feature type="compositionally biased region" description="Low complexity" evidence="2">
    <location>
        <begin position="75"/>
        <end position="100"/>
    </location>
</feature>
<dbReference type="InterPro" id="IPR015404">
    <property type="entry name" value="Vps5_C"/>
</dbReference>
<dbReference type="Gene3D" id="1.20.1270.60">
    <property type="entry name" value="Arfaptin homology (AH) domain/BAR domain"/>
    <property type="match status" value="1"/>
</dbReference>
<dbReference type="AlphaFoldDB" id="A0A151ZID3"/>
<keyword evidence="1" id="KW-0175">Coiled coil</keyword>
<sequence>MSTGYNSDLLFGTTISYGDSDSTFESFSNEPLDTTNPFNNPIQPTQQPVRQEPVVVVQQKINPPSPHNSVTYSSPPVQQQQQQQQQPIQQQQQQQQQPVQSYPTLNSNTSSTFVSRESLKTTSVNPQQQQQGVRKTNTMEIEVKDPETIGDGMSAYVIYKVYTKSFLPDHPDYKKESNVTRRYSDFLWLRNVLKETRRGTIIPPIPEKAVINNRNKEFLETRRRELEKFLNRVVENEALIHSNELKIFLEGKDEQLADIKRSRPDTSMESSTMSPPQREEKGLNKITSLFSSGITSINNLASSVKEVDGWFGDKKAYVLQLDSNLRKLEETVGNIIRKRRELASAIGEFVSAGLSFSSCEAPHKQDVAHGFQKLTEVESNIKKGMEELCNNETGYFEEGIRDYIKVLGAVKELLNDRLDALFYMQNQERILASKKEKLEKLRMSNPAKASAMSKEVEDQTRKLSEAKSEYERITASAKLELNKFDEKRASEMKRILNFVIRLNLDHFLKSSDCWKEFLTEQHQNGDPNFSEVHNKASWGSTTI</sequence>
<dbReference type="GO" id="GO:0035091">
    <property type="term" value="F:phosphatidylinositol binding"/>
    <property type="evidence" value="ECO:0007669"/>
    <property type="project" value="InterPro"/>
</dbReference>
<accession>A0A151ZID3</accession>
<dbReference type="PANTHER" id="PTHR10555">
    <property type="entry name" value="SORTING NEXIN"/>
    <property type="match status" value="1"/>
</dbReference>
<feature type="region of interest" description="Disordered" evidence="2">
    <location>
        <begin position="22"/>
        <end position="137"/>
    </location>
</feature>
<dbReference type="Gene3D" id="3.30.1520.10">
    <property type="entry name" value="Phox-like domain"/>
    <property type="match status" value="1"/>
</dbReference>
<evidence type="ECO:0000313" key="4">
    <source>
        <dbReference type="EMBL" id="KYQ93640.1"/>
    </source>
</evidence>
<feature type="region of interest" description="Disordered" evidence="2">
    <location>
        <begin position="260"/>
        <end position="280"/>
    </location>
</feature>
<feature type="compositionally biased region" description="Polar residues" evidence="2">
    <location>
        <begin position="22"/>
        <end position="42"/>
    </location>
</feature>
<evidence type="ECO:0000256" key="1">
    <source>
        <dbReference type="SAM" id="Coils"/>
    </source>
</evidence>
<keyword evidence="5" id="KW-1185">Reference proteome</keyword>
<dbReference type="PANTHER" id="PTHR10555:SF170">
    <property type="entry name" value="FI18122P1"/>
    <property type="match status" value="1"/>
</dbReference>
<dbReference type="STRING" id="361077.A0A151ZID3"/>
<dbReference type="Pfam" id="PF00787">
    <property type="entry name" value="PX"/>
    <property type="match status" value="1"/>
</dbReference>
<evidence type="ECO:0000256" key="2">
    <source>
        <dbReference type="SAM" id="MobiDB-lite"/>
    </source>
</evidence>
<dbReference type="Proteomes" id="UP000076078">
    <property type="component" value="Unassembled WGS sequence"/>
</dbReference>
<dbReference type="InParanoid" id="A0A151ZID3"/>
<evidence type="ECO:0000259" key="3">
    <source>
        <dbReference type="PROSITE" id="PS50195"/>
    </source>
</evidence>